<evidence type="ECO:0000313" key="14">
    <source>
        <dbReference type="Proteomes" id="UP000245535"/>
    </source>
</evidence>
<sequence length="1001" mass="111123">MNIVRRIGYLLLFLLLPLVLSAQEVSVSGTVTDETGAPLPGVSILVEGTSKGVTTDFDGNYTLNGISNDDNLVFSYVGYLDQRVTVGNQSIIDIKMAPDVDELEEVVVVGYGAQKKEDNTGSLKAVSTAEFNKGALTSPDQLLTGKVAGVSITSNSGAPGAQNSIRIRGGTSVNASNEPLYVIDGVPIDNSAFNPGGFDAGRNPLNSINPSDIESFTVLKDASATAIYGSRAANGVILITTKKGKAGKVSFSYDGFISFSQDFGSPDQLSPQSYRDYVTTEFPDRAGLLGEANTNWYDETLQTGIGQSHTVSYSAGAEKFNVRTSIGYFSQEGILKNSETERVTFNIASQSTLLDSHLKLDINFKGAQNEDKFVNGGVVGSAIRFDPTQPIRDPESIYGGYFEYENINAPKNPIALQNEIEDNGTSYRGLGNVKLDYKLHFYDKLSAILNLGVDINTGHRRRYDPYFLREQFGSDNGNGQIRNENFSRVNNLMDIYLNWREEFEEIHSRVDVTLGYSWQRFISEFPGYRAFNIGNDILGENAASFAGDSQVFFNKQANKLISFWGRLNYSFYNRYNITFTLRRDGSSRFGEDNRWGTFPSIAFAWRIIDEPWMRATDGWLADLKLRAGFGITGNQEIGDYNFLSTYTFSDNRASYPIGSGFEPTVRANGFDSGLKWEETKQWNVGIEAGFAEGKYNVEVDWYLKDTEDLLFEISVPGGSNLTNVILTNIGSLRNTGVEFTFDAVALDRPNFQWNVGLNAAYNVNEIRSLDVIDSDDFLGFQTGGISGGTGNTIQILREGEPVNSFFVFEHIFQDGLPLVDGVDHNGDGNANNLDIYVDQNGDGIINDLDKTVYKKPAADWILGLTSTMYFWNFDLLFTLRSNLNNWVYNNNKSDLLQTNSIRNGDFLSNVDKRVRQIPFREPQYFSDYFLESGSFLKLDNITLGYTFNDLVDNMNLRAYVTAQNLFLVSGYDGIDPETPTGIDNNVYPRSRTWLIGLSLGF</sequence>
<evidence type="ECO:0000256" key="5">
    <source>
        <dbReference type="ARBA" id="ARBA00023077"/>
    </source>
</evidence>
<keyword evidence="2 8" id="KW-0813">Transport</keyword>
<dbReference type="Pfam" id="PF07715">
    <property type="entry name" value="Plug"/>
    <property type="match status" value="1"/>
</dbReference>
<dbReference type="SUPFAM" id="SSF56935">
    <property type="entry name" value="Porins"/>
    <property type="match status" value="1"/>
</dbReference>
<evidence type="ECO:0000259" key="11">
    <source>
        <dbReference type="Pfam" id="PF00593"/>
    </source>
</evidence>
<dbReference type="SUPFAM" id="SSF49464">
    <property type="entry name" value="Carboxypeptidase regulatory domain-like"/>
    <property type="match status" value="1"/>
</dbReference>
<keyword evidence="7 8" id="KW-0998">Cell outer membrane</keyword>
<gene>
    <name evidence="13" type="ORF">BC781_101510</name>
</gene>
<evidence type="ECO:0000256" key="6">
    <source>
        <dbReference type="ARBA" id="ARBA00023136"/>
    </source>
</evidence>
<keyword evidence="3 8" id="KW-1134">Transmembrane beta strand</keyword>
<feature type="signal peptide" evidence="10">
    <location>
        <begin position="1"/>
        <end position="22"/>
    </location>
</feature>
<dbReference type="InterPro" id="IPR037066">
    <property type="entry name" value="Plug_dom_sf"/>
</dbReference>
<dbReference type="Gene3D" id="2.170.130.10">
    <property type="entry name" value="TonB-dependent receptor, plug domain"/>
    <property type="match status" value="1"/>
</dbReference>
<dbReference type="NCBIfam" id="TIGR04056">
    <property type="entry name" value="OMP_RagA_SusC"/>
    <property type="match status" value="1"/>
</dbReference>
<dbReference type="FunFam" id="2.170.130.10:FF:000008">
    <property type="entry name" value="SusC/RagA family TonB-linked outer membrane protein"/>
    <property type="match status" value="1"/>
</dbReference>
<evidence type="ECO:0000256" key="1">
    <source>
        <dbReference type="ARBA" id="ARBA00004571"/>
    </source>
</evidence>
<dbReference type="FunFam" id="2.60.40.1120:FF:000003">
    <property type="entry name" value="Outer membrane protein Omp121"/>
    <property type="match status" value="1"/>
</dbReference>
<dbReference type="Gene3D" id="2.40.170.20">
    <property type="entry name" value="TonB-dependent receptor, beta-barrel domain"/>
    <property type="match status" value="1"/>
</dbReference>
<dbReference type="Pfam" id="PF00593">
    <property type="entry name" value="TonB_dep_Rec_b-barrel"/>
    <property type="match status" value="1"/>
</dbReference>
<name>A0A315ZGB3_SEDFL</name>
<dbReference type="OrthoDB" id="9768177at2"/>
<evidence type="ECO:0000256" key="9">
    <source>
        <dbReference type="RuleBase" id="RU003357"/>
    </source>
</evidence>
<evidence type="ECO:0000256" key="10">
    <source>
        <dbReference type="SAM" id="SignalP"/>
    </source>
</evidence>
<evidence type="ECO:0000256" key="3">
    <source>
        <dbReference type="ARBA" id="ARBA00022452"/>
    </source>
</evidence>
<keyword evidence="6 8" id="KW-0472">Membrane</keyword>
<dbReference type="InterPro" id="IPR036942">
    <property type="entry name" value="Beta-barrel_TonB_sf"/>
</dbReference>
<evidence type="ECO:0000259" key="12">
    <source>
        <dbReference type="Pfam" id="PF07715"/>
    </source>
</evidence>
<protein>
    <submittedName>
        <fullName evidence="13">Iron complex outermembrane receptor protein</fullName>
    </submittedName>
</protein>
<keyword evidence="13" id="KW-0675">Receptor</keyword>
<comment type="caution">
    <text evidence="13">The sequence shown here is derived from an EMBL/GenBank/DDBJ whole genome shotgun (WGS) entry which is preliminary data.</text>
</comment>
<dbReference type="InterPro" id="IPR023997">
    <property type="entry name" value="TonB-dep_OMP_SusC/RagA_CS"/>
</dbReference>
<dbReference type="GO" id="GO:0009279">
    <property type="term" value="C:cell outer membrane"/>
    <property type="evidence" value="ECO:0007669"/>
    <property type="project" value="UniProtKB-SubCell"/>
</dbReference>
<dbReference type="AlphaFoldDB" id="A0A315ZGB3"/>
<organism evidence="13 14">
    <name type="scientific">Sediminitomix flava</name>
    <dbReference type="NCBI Taxonomy" id="379075"/>
    <lineage>
        <taxon>Bacteria</taxon>
        <taxon>Pseudomonadati</taxon>
        <taxon>Bacteroidota</taxon>
        <taxon>Cytophagia</taxon>
        <taxon>Cytophagales</taxon>
        <taxon>Flammeovirgaceae</taxon>
        <taxon>Sediminitomix</taxon>
    </lineage>
</organism>
<dbReference type="InterPro" id="IPR008969">
    <property type="entry name" value="CarboxyPept-like_regulatory"/>
</dbReference>
<comment type="similarity">
    <text evidence="8 9">Belongs to the TonB-dependent receptor family.</text>
</comment>
<keyword evidence="14" id="KW-1185">Reference proteome</keyword>
<keyword evidence="5 9" id="KW-0798">TonB box</keyword>
<feature type="domain" description="TonB-dependent receptor-like beta-barrel" evidence="11">
    <location>
        <begin position="398"/>
        <end position="767"/>
    </location>
</feature>
<dbReference type="InterPro" id="IPR039426">
    <property type="entry name" value="TonB-dep_rcpt-like"/>
</dbReference>
<dbReference type="PROSITE" id="PS52016">
    <property type="entry name" value="TONB_DEPENDENT_REC_3"/>
    <property type="match status" value="1"/>
</dbReference>
<reference evidence="13 14" key="1">
    <citation type="submission" date="2018-03" db="EMBL/GenBank/DDBJ databases">
        <title>Genomic Encyclopedia of Archaeal and Bacterial Type Strains, Phase II (KMG-II): from individual species to whole genera.</title>
        <authorList>
            <person name="Goeker M."/>
        </authorList>
    </citation>
    <scope>NUCLEOTIDE SEQUENCE [LARGE SCALE GENOMIC DNA]</scope>
    <source>
        <strain evidence="13 14">DSM 28229</strain>
    </source>
</reference>
<dbReference type="Proteomes" id="UP000245535">
    <property type="component" value="Unassembled WGS sequence"/>
</dbReference>
<dbReference type="InterPro" id="IPR012910">
    <property type="entry name" value="Plug_dom"/>
</dbReference>
<dbReference type="EMBL" id="QGDO01000001">
    <property type="protein sequence ID" value="PWJ44160.1"/>
    <property type="molecule type" value="Genomic_DNA"/>
</dbReference>
<dbReference type="NCBIfam" id="TIGR04057">
    <property type="entry name" value="SusC_RagA_signa"/>
    <property type="match status" value="1"/>
</dbReference>
<keyword evidence="10" id="KW-0732">Signal</keyword>
<dbReference type="InterPro" id="IPR000531">
    <property type="entry name" value="Beta-barrel_TonB"/>
</dbReference>
<dbReference type="InterPro" id="IPR023996">
    <property type="entry name" value="TonB-dep_OMP_SusC/RagA"/>
</dbReference>
<keyword evidence="4 8" id="KW-0812">Transmembrane</keyword>
<evidence type="ECO:0000313" key="13">
    <source>
        <dbReference type="EMBL" id="PWJ44160.1"/>
    </source>
</evidence>
<dbReference type="Pfam" id="PF13715">
    <property type="entry name" value="CarbopepD_reg_2"/>
    <property type="match status" value="1"/>
</dbReference>
<accession>A0A315ZGB3</accession>
<feature type="chain" id="PRO_5016393665" evidence="10">
    <location>
        <begin position="23"/>
        <end position="1001"/>
    </location>
</feature>
<evidence type="ECO:0000256" key="4">
    <source>
        <dbReference type="ARBA" id="ARBA00022692"/>
    </source>
</evidence>
<feature type="domain" description="TonB-dependent receptor plug" evidence="12">
    <location>
        <begin position="116"/>
        <end position="236"/>
    </location>
</feature>
<evidence type="ECO:0000256" key="8">
    <source>
        <dbReference type="PROSITE-ProRule" id="PRU01360"/>
    </source>
</evidence>
<dbReference type="Gene3D" id="2.60.40.1120">
    <property type="entry name" value="Carboxypeptidase-like, regulatory domain"/>
    <property type="match status" value="1"/>
</dbReference>
<dbReference type="RefSeq" id="WP_109615673.1">
    <property type="nucleotide sequence ID" value="NZ_QGDO01000001.1"/>
</dbReference>
<proteinExistence type="inferred from homology"/>
<comment type="subcellular location">
    <subcellularLocation>
        <location evidence="1 8">Cell outer membrane</location>
        <topology evidence="1 8">Multi-pass membrane protein</topology>
    </subcellularLocation>
</comment>
<evidence type="ECO:0000256" key="7">
    <source>
        <dbReference type="ARBA" id="ARBA00023237"/>
    </source>
</evidence>
<evidence type="ECO:0000256" key="2">
    <source>
        <dbReference type="ARBA" id="ARBA00022448"/>
    </source>
</evidence>